<dbReference type="GO" id="GO:0097681">
    <property type="term" value="P:double-strand break repair via alternative nonhomologous end joining"/>
    <property type="evidence" value="ECO:0007669"/>
    <property type="project" value="TreeGrafter"/>
</dbReference>
<feature type="domain" description="POLQ-like helical" evidence="1">
    <location>
        <begin position="90"/>
        <end position="249"/>
    </location>
</feature>
<proteinExistence type="predicted"/>
<name>A0A0N4U9X0_DRAME</name>
<dbReference type="Gene3D" id="1.10.3380.20">
    <property type="match status" value="1"/>
</dbReference>
<evidence type="ECO:0000259" key="1">
    <source>
        <dbReference type="Pfam" id="PF21099"/>
    </source>
</evidence>
<protein>
    <submittedName>
        <fullName evidence="3">DNA-directed DNA polymerase</fullName>
    </submittedName>
</protein>
<dbReference type="PANTHER" id="PTHR10133:SF62">
    <property type="entry name" value="DNA POLYMERASE THETA"/>
    <property type="match status" value="1"/>
</dbReference>
<organism evidence="2 3">
    <name type="scientific">Dracunculus medinensis</name>
    <name type="common">Guinea worm</name>
    <dbReference type="NCBI Taxonomy" id="318479"/>
    <lineage>
        <taxon>Eukaryota</taxon>
        <taxon>Metazoa</taxon>
        <taxon>Ecdysozoa</taxon>
        <taxon>Nematoda</taxon>
        <taxon>Chromadorea</taxon>
        <taxon>Rhabditida</taxon>
        <taxon>Spirurina</taxon>
        <taxon>Dracunculoidea</taxon>
        <taxon>Dracunculidae</taxon>
        <taxon>Dracunculus</taxon>
    </lineage>
</organism>
<dbReference type="PANTHER" id="PTHR10133">
    <property type="entry name" value="DNA POLYMERASE I"/>
    <property type="match status" value="1"/>
</dbReference>
<dbReference type="GO" id="GO:0006261">
    <property type="term" value="P:DNA-templated DNA replication"/>
    <property type="evidence" value="ECO:0007669"/>
    <property type="project" value="InterPro"/>
</dbReference>
<dbReference type="Proteomes" id="UP000038040">
    <property type="component" value="Unplaced"/>
</dbReference>
<dbReference type="SUPFAM" id="SSF158702">
    <property type="entry name" value="Sec63 N-terminal domain-like"/>
    <property type="match status" value="1"/>
</dbReference>
<dbReference type="AlphaFoldDB" id="A0A0N4U9X0"/>
<reference evidence="3" key="1">
    <citation type="submission" date="2017-02" db="UniProtKB">
        <authorList>
            <consortium name="WormBaseParasite"/>
        </authorList>
    </citation>
    <scope>IDENTIFICATION</scope>
</reference>
<dbReference type="GO" id="GO:0003887">
    <property type="term" value="F:DNA-directed DNA polymerase activity"/>
    <property type="evidence" value="ECO:0007669"/>
    <property type="project" value="InterPro"/>
</dbReference>
<evidence type="ECO:0000313" key="2">
    <source>
        <dbReference type="Proteomes" id="UP000038040"/>
    </source>
</evidence>
<accession>A0A0N4U9X0</accession>
<sequence>LEAICSGLCNSKSDVEDLLELLFFENVFTLNKELEWLINQKLISKGNFTLKLFSSIVVFILFIILEEYEESQKLRGTQLGRAILASSLSPDIALLIYDELERAIQSLALDNELHLLYLVTPLNNVPLWSNYINWHNFYNIWLKLPKQLLRVGRLIGISEKFFFERLQGLKVRSNRELQVHLRFLSSLALYELINERTLCEVAERFSINRGALQSLQQQSSTYACMIVAFCDRLGWNYLKIILEGFAERLMFGIRKDLTDLVKISGIDGKRARAFHNSHITTIASLAVTPKIEIAKILRSAVPFIKYHRSFAYYY</sequence>
<dbReference type="WBParaSite" id="DME_0000391101-mRNA-1">
    <property type="protein sequence ID" value="DME_0000391101-mRNA-1"/>
    <property type="gene ID" value="DME_0000391101"/>
</dbReference>
<dbReference type="InterPro" id="IPR002298">
    <property type="entry name" value="DNA_polymerase_A"/>
</dbReference>
<dbReference type="Pfam" id="PF21099">
    <property type="entry name" value="POLQ_helical"/>
    <property type="match status" value="1"/>
</dbReference>
<dbReference type="InterPro" id="IPR048960">
    <property type="entry name" value="POLQ-like_helical"/>
</dbReference>
<evidence type="ECO:0000313" key="3">
    <source>
        <dbReference type="WBParaSite" id="DME_0000391101-mRNA-1"/>
    </source>
</evidence>